<evidence type="ECO:0000259" key="1">
    <source>
        <dbReference type="PROSITE" id="PS51704"/>
    </source>
</evidence>
<organism evidence="2 3">
    <name type="scientific">Sphingobacterium suaedae</name>
    <dbReference type="NCBI Taxonomy" id="1686402"/>
    <lineage>
        <taxon>Bacteria</taxon>
        <taxon>Pseudomonadati</taxon>
        <taxon>Bacteroidota</taxon>
        <taxon>Sphingobacteriia</taxon>
        <taxon>Sphingobacteriales</taxon>
        <taxon>Sphingobacteriaceae</taxon>
        <taxon>Sphingobacterium</taxon>
    </lineage>
</organism>
<dbReference type="PROSITE" id="PS51704">
    <property type="entry name" value="GP_PDE"/>
    <property type="match status" value="1"/>
</dbReference>
<dbReference type="EMBL" id="JBHULR010000001">
    <property type="protein sequence ID" value="MFD2546036.1"/>
    <property type="molecule type" value="Genomic_DNA"/>
</dbReference>
<dbReference type="Gene3D" id="3.20.20.190">
    <property type="entry name" value="Phosphatidylinositol (PI) phosphodiesterase"/>
    <property type="match status" value="1"/>
</dbReference>
<dbReference type="SUPFAM" id="SSF51695">
    <property type="entry name" value="PLC-like phosphodiesterases"/>
    <property type="match status" value="1"/>
</dbReference>
<evidence type="ECO:0000313" key="3">
    <source>
        <dbReference type="Proteomes" id="UP001597545"/>
    </source>
</evidence>
<dbReference type="RefSeq" id="WP_380932168.1">
    <property type="nucleotide sequence ID" value="NZ_JBHUEG010000002.1"/>
</dbReference>
<feature type="domain" description="GP-PDE" evidence="1">
    <location>
        <begin position="59"/>
        <end position="300"/>
    </location>
</feature>
<evidence type="ECO:0000313" key="2">
    <source>
        <dbReference type="EMBL" id="MFD2546036.1"/>
    </source>
</evidence>
<reference evidence="3" key="1">
    <citation type="journal article" date="2019" name="Int. J. Syst. Evol. Microbiol.">
        <title>The Global Catalogue of Microorganisms (GCM) 10K type strain sequencing project: providing services to taxonomists for standard genome sequencing and annotation.</title>
        <authorList>
            <consortium name="The Broad Institute Genomics Platform"/>
            <consortium name="The Broad Institute Genome Sequencing Center for Infectious Disease"/>
            <person name="Wu L."/>
            <person name="Ma J."/>
        </authorList>
    </citation>
    <scope>NUCLEOTIDE SEQUENCE [LARGE SCALE GENOMIC DNA]</scope>
    <source>
        <strain evidence="3">KCTC 42662</strain>
    </source>
</reference>
<dbReference type="PROSITE" id="PS51257">
    <property type="entry name" value="PROKAR_LIPOPROTEIN"/>
    <property type="match status" value="1"/>
</dbReference>
<sequence length="315" mass="35390">MPNPLKYPLSILLILLFAGCFRNNTGNDFMHVSNHNQIFNFAGVEDLYRFLTYSEKRVPLVSAHRGGPDVDYPENALETFQRVAYKTPAIIECDIALTKDSVLVLIHDETLDRTTTGKGRVNRHTLDELNELYLKDETGNTTNYRIPTLDETLAWGVGKVIFTLDVKKNVPYRMVIDAIRRTKSEAYVVIITYSADQAAVVHNLAPDLMISASIKNSEDLVRLNDRDVPDTRLVAFVGTSQADKKLTDLLHQHGILCILGTIGNLDDQAAQRGDQLYAEFIENGADILSTDRPLQAAKSLSYYIQKRELSSPYIN</sequence>
<gene>
    <name evidence="2" type="ORF">ACFSR5_00100</name>
</gene>
<dbReference type="InterPro" id="IPR030395">
    <property type="entry name" value="GP_PDE_dom"/>
</dbReference>
<dbReference type="InterPro" id="IPR017946">
    <property type="entry name" value="PLC-like_Pdiesterase_TIM-brl"/>
</dbReference>
<dbReference type="Pfam" id="PF03009">
    <property type="entry name" value="GDPD"/>
    <property type="match status" value="1"/>
</dbReference>
<protein>
    <submittedName>
        <fullName evidence="2">Glycerophosphodiester phosphodiesterase family protein</fullName>
    </submittedName>
</protein>
<keyword evidence="3" id="KW-1185">Reference proteome</keyword>
<accession>A0ABW5KER4</accession>
<proteinExistence type="predicted"/>
<dbReference type="PANTHER" id="PTHR46320:SF1">
    <property type="entry name" value="GLYCEROPHOSPHODIESTER PHOSPHODIESTERASE 1"/>
    <property type="match status" value="1"/>
</dbReference>
<dbReference type="Proteomes" id="UP001597545">
    <property type="component" value="Unassembled WGS sequence"/>
</dbReference>
<comment type="caution">
    <text evidence="2">The sequence shown here is derived from an EMBL/GenBank/DDBJ whole genome shotgun (WGS) entry which is preliminary data.</text>
</comment>
<name>A0ABW5KER4_9SPHI</name>
<dbReference type="CDD" id="cd08566">
    <property type="entry name" value="GDPD_AtGDE_like"/>
    <property type="match status" value="1"/>
</dbReference>
<dbReference type="PANTHER" id="PTHR46320">
    <property type="entry name" value="GLYCEROPHOSPHODIESTER PHOSPHODIESTERASE 1"/>
    <property type="match status" value="1"/>
</dbReference>